<dbReference type="Proteomes" id="UP000245956">
    <property type="component" value="Unassembled WGS sequence"/>
</dbReference>
<comment type="caution">
    <text evidence="2">The sequence shown here is derived from an EMBL/GenBank/DDBJ whole genome shotgun (WGS) entry which is preliminary data.</text>
</comment>
<evidence type="ECO:0000256" key="1">
    <source>
        <dbReference type="SAM" id="MobiDB-lite"/>
    </source>
</evidence>
<dbReference type="AlphaFoldDB" id="A0A2U3EJR0"/>
<reference evidence="2 3" key="1">
    <citation type="journal article" date="2016" name="Front. Microbiol.">
        <title>Genome and transcriptome sequences reveal the specific parasitism of the nematophagous Purpureocillium lilacinum 36-1.</title>
        <authorList>
            <person name="Xie J."/>
            <person name="Li S."/>
            <person name="Mo C."/>
            <person name="Xiao X."/>
            <person name="Peng D."/>
            <person name="Wang G."/>
            <person name="Xiao Y."/>
        </authorList>
    </citation>
    <scope>NUCLEOTIDE SEQUENCE [LARGE SCALE GENOMIC DNA]</scope>
    <source>
        <strain evidence="2 3">36-1</strain>
    </source>
</reference>
<name>A0A2U3EJR0_PURLI</name>
<feature type="region of interest" description="Disordered" evidence="1">
    <location>
        <begin position="62"/>
        <end position="86"/>
    </location>
</feature>
<protein>
    <submittedName>
        <fullName evidence="2">Uncharacterized protein</fullName>
    </submittedName>
</protein>
<gene>
    <name evidence="2" type="ORF">PCL_08068</name>
</gene>
<organism evidence="2 3">
    <name type="scientific">Purpureocillium lilacinum</name>
    <name type="common">Paecilomyces lilacinus</name>
    <dbReference type="NCBI Taxonomy" id="33203"/>
    <lineage>
        <taxon>Eukaryota</taxon>
        <taxon>Fungi</taxon>
        <taxon>Dikarya</taxon>
        <taxon>Ascomycota</taxon>
        <taxon>Pezizomycotina</taxon>
        <taxon>Sordariomycetes</taxon>
        <taxon>Hypocreomycetidae</taxon>
        <taxon>Hypocreales</taxon>
        <taxon>Ophiocordycipitaceae</taxon>
        <taxon>Purpureocillium</taxon>
    </lineage>
</organism>
<dbReference type="EMBL" id="LCWV01000003">
    <property type="protein sequence ID" value="PWI74754.1"/>
    <property type="molecule type" value="Genomic_DNA"/>
</dbReference>
<proteinExistence type="predicted"/>
<sequence length="322" mass="34656">MQADETSRVAVVVDGDDDVVVLFVSCLFGGCSSVSGCDGEQEKLSRDRGGIRILLTRRVSSPSDTVRIPSHDDADDDDTTAQRTPGLWRSRTRARRGGAVRVCVGPQSPLGSGSRAKSEVSTAATEPECPAMLPRRLCTLARKGTPLAGSAAWKSPWLGLKLRAGAAPRADGRLVSPSGLLCPLERAAGDPAERVRCCTDAAWGTTMSAYARPPGPPPAAGRRPILLDFQPIPPISQHVMALFLSMASRLTRFRVESDALALPSMHHRRLARRYVRDGLLFRGVLAAMMHDDQSPGPPRDAEPFTLWEQSQHPAARRVLGVS</sequence>
<evidence type="ECO:0000313" key="2">
    <source>
        <dbReference type="EMBL" id="PWI74754.1"/>
    </source>
</evidence>
<accession>A0A2U3EJR0</accession>
<evidence type="ECO:0000313" key="3">
    <source>
        <dbReference type="Proteomes" id="UP000245956"/>
    </source>
</evidence>